<dbReference type="PANTHER" id="PTHR11475:SF4">
    <property type="entry name" value="CHORION PEROXIDASE"/>
    <property type="match status" value="1"/>
</dbReference>
<dbReference type="InterPro" id="IPR019791">
    <property type="entry name" value="Haem_peroxidase_animal"/>
</dbReference>
<proteinExistence type="predicted"/>
<keyword evidence="3" id="KW-0325">Glycoprotein</keyword>
<dbReference type="GO" id="GO:0005576">
    <property type="term" value="C:extracellular region"/>
    <property type="evidence" value="ECO:0007669"/>
    <property type="project" value="UniProtKB-SubCell"/>
</dbReference>
<dbReference type="SUPFAM" id="SSF48113">
    <property type="entry name" value="Heme-dependent peroxidases"/>
    <property type="match status" value="1"/>
</dbReference>
<accession>A0A4U6QA65</accession>
<evidence type="ECO:0000256" key="2">
    <source>
        <dbReference type="ARBA" id="ARBA00022525"/>
    </source>
</evidence>
<evidence type="ECO:0000313" key="5">
    <source>
        <dbReference type="EMBL" id="TKV56810.1"/>
    </source>
</evidence>
<dbReference type="InterPro" id="IPR037120">
    <property type="entry name" value="Haem_peroxidase_sf_animal"/>
</dbReference>
<keyword evidence="6" id="KW-1185">Reference proteome</keyword>
<comment type="caution">
    <text evidence="5">The sequence shown here is derived from an EMBL/GenBank/DDBJ whole genome shotgun (WGS) entry which is preliminary data.</text>
</comment>
<sequence length="567" mass="61223">MRQTAAASVCPFTGHAAPAPSVTDSTGRHTGGTLRRRTFLNGVVATVATAALATVDLLGAVPAAAAGRRALKGSHGRGLRGMDIVTRYGRDKEARFGLMFKKLPAYAPSDSLLRGMARQMNDGKAPLSDVKNSDVAFDTSMPAGYIYFGQFVDHDITLDRTPLTQQKQDTSAMVNFDTPRFDLGSVYGGGPAANPELYDPARPGYLLTSVHDGLTDLPRDEVGAAYLGDPRNDENLIVAQLHTVFLRLHNRFMDAGMTFEQARRQTRWHFQWVIVHDYLPRIVGQAAVDALLVRRGNGTWTTTNAFYKPRNAARPYIPLEFSGAAFRFGHSQIRAEYEVQDGHTVPIFAPDGYEDLRGHRRIPADLWIDWNYFFDIPGLSAPDDRNQARRIDPQLSLPLSTLPSTVVAPTAGAIVALAERNLLRGKRLGLPSGQEVAAAMGIAPLTNAELGVAGTGWKNRAPLWFYVLREAELGGGQQLGPVGGRIVAEVLLGLLVLDKTSYLNADPGFDPGPGFGMGALILRADAFDPRGRSPQPPDPEPVDPDPVPEAPADAGNPEATDPLPGDV</sequence>
<evidence type="ECO:0000256" key="4">
    <source>
        <dbReference type="SAM" id="MobiDB-lite"/>
    </source>
</evidence>
<organism evidence="5 6">
    <name type="scientific">Nakamurella flava</name>
    <dbReference type="NCBI Taxonomy" id="2576308"/>
    <lineage>
        <taxon>Bacteria</taxon>
        <taxon>Bacillati</taxon>
        <taxon>Actinomycetota</taxon>
        <taxon>Actinomycetes</taxon>
        <taxon>Nakamurellales</taxon>
        <taxon>Nakamurellaceae</taxon>
        <taxon>Nakamurella</taxon>
    </lineage>
</organism>
<reference evidence="5 6" key="1">
    <citation type="submission" date="2019-05" db="EMBL/GenBank/DDBJ databases">
        <title>Nakamurella sp. N5BH11, whole genome shotgun sequence.</title>
        <authorList>
            <person name="Tuo L."/>
        </authorList>
    </citation>
    <scope>NUCLEOTIDE SEQUENCE [LARGE SCALE GENOMIC DNA]</scope>
    <source>
        <strain evidence="5 6">N5BH11</strain>
    </source>
</reference>
<dbReference type="EMBL" id="SZZH01000006">
    <property type="protein sequence ID" value="TKV56810.1"/>
    <property type="molecule type" value="Genomic_DNA"/>
</dbReference>
<dbReference type="GO" id="GO:0004601">
    <property type="term" value="F:peroxidase activity"/>
    <property type="evidence" value="ECO:0007669"/>
    <property type="project" value="UniProtKB-KW"/>
</dbReference>
<feature type="region of interest" description="Disordered" evidence="4">
    <location>
        <begin position="526"/>
        <end position="567"/>
    </location>
</feature>
<dbReference type="PANTHER" id="PTHR11475">
    <property type="entry name" value="OXIDASE/PEROXIDASE"/>
    <property type="match status" value="1"/>
</dbReference>
<name>A0A4U6QA65_9ACTN</name>
<evidence type="ECO:0000256" key="1">
    <source>
        <dbReference type="ARBA" id="ARBA00004613"/>
    </source>
</evidence>
<dbReference type="CDD" id="cd09819">
    <property type="entry name" value="An_peroxidase_bacterial_1"/>
    <property type="match status" value="1"/>
</dbReference>
<dbReference type="OrthoDB" id="105077at2"/>
<dbReference type="GO" id="GO:0006979">
    <property type="term" value="P:response to oxidative stress"/>
    <property type="evidence" value="ECO:0007669"/>
    <property type="project" value="InterPro"/>
</dbReference>
<evidence type="ECO:0000256" key="3">
    <source>
        <dbReference type="ARBA" id="ARBA00023180"/>
    </source>
</evidence>
<protein>
    <submittedName>
        <fullName evidence="5">Peroxidase</fullName>
    </submittedName>
</protein>
<dbReference type="AlphaFoldDB" id="A0A4U6QA65"/>
<keyword evidence="2" id="KW-0964">Secreted</keyword>
<evidence type="ECO:0000313" key="6">
    <source>
        <dbReference type="Proteomes" id="UP000306985"/>
    </source>
</evidence>
<dbReference type="Pfam" id="PF03098">
    <property type="entry name" value="An_peroxidase"/>
    <property type="match status" value="1"/>
</dbReference>
<dbReference type="Gene3D" id="1.10.640.10">
    <property type="entry name" value="Haem peroxidase domain superfamily, animal type"/>
    <property type="match status" value="1"/>
</dbReference>
<dbReference type="Proteomes" id="UP000306985">
    <property type="component" value="Unassembled WGS sequence"/>
</dbReference>
<gene>
    <name evidence="5" type="ORF">FDO65_18360</name>
</gene>
<dbReference type="InterPro" id="IPR010255">
    <property type="entry name" value="Haem_peroxidase_sf"/>
</dbReference>
<keyword evidence="5" id="KW-0560">Oxidoreductase</keyword>
<comment type="subcellular location">
    <subcellularLocation>
        <location evidence="1">Secreted</location>
    </subcellularLocation>
</comment>
<dbReference type="RefSeq" id="WP_137451197.1">
    <property type="nucleotide sequence ID" value="NZ_SZZH01000006.1"/>
</dbReference>
<dbReference type="InterPro" id="IPR006311">
    <property type="entry name" value="TAT_signal"/>
</dbReference>
<dbReference type="PROSITE" id="PS51318">
    <property type="entry name" value="TAT"/>
    <property type="match status" value="1"/>
</dbReference>
<feature type="compositionally biased region" description="Pro residues" evidence="4">
    <location>
        <begin position="534"/>
        <end position="549"/>
    </location>
</feature>
<dbReference type="GO" id="GO:0020037">
    <property type="term" value="F:heme binding"/>
    <property type="evidence" value="ECO:0007669"/>
    <property type="project" value="InterPro"/>
</dbReference>
<keyword evidence="5" id="KW-0575">Peroxidase</keyword>